<dbReference type="Proteomes" id="UP000019089">
    <property type="component" value="Chromosome"/>
</dbReference>
<protein>
    <submittedName>
        <fullName evidence="1">Uncharacterized protein</fullName>
    </submittedName>
</protein>
<evidence type="ECO:0000313" key="2">
    <source>
        <dbReference type="Proteomes" id="UP000019089"/>
    </source>
</evidence>
<dbReference type="AlphaFoldDB" id="W0MYB6"/>
<sequence>MLLIATQAFAKETVEGEQMDSILHRVVAELYSITGMGDSESYSPKILIAHVWHQGKW</sequence>
<gene>
    <name evidence="1" type="ORF">N018_12395</name>
</gene>
<organism evidence="1 2">
    <name type="scientific">Pseudomonas syringae CC1557</name>
    <dbReference type="NCBI Taxonomy" id="1357279"/>
    <lineage>
        <taxon>Bacteria</taxon>
        <taxon>Pseudomonadati</taxon>
        <taxon>Pseudomonadota</taxon>
        <taxon>Gammaproteobacteria</taxon>
        <taxon>Pseudomonadales</taxon>
        <taxon>Pseudomonadaceae</taxon>
        <taxon>Pseudomonas</taxon>
        <taxon>Pseudomonas syringae</taxon>
    </lineage>
</organism>
<dbReference type="KEGG" id="psyr:N018_12395"/>
<name>W0MYB6_PSESX</name>
<evidence type="ECO:0000313" key="1">
    <source>
        <dbReference type="EMBL" id="AHG43579.1"/>
    </source>
</evidence>
<reference evidence="1 2" key="1">
    <citation type="submission" date="2013-12" db="EMBL/GenBank/DDBJ databases">
        <title>Interactions Between Genome Architecture and Virulence Genes in Pseudomonas syringae, strain CC1557 as a model.</title>
        <authorList>
            <person name="Baltrus D."/>
            <person name="Hockett K."/>
            <person name="Karlsrud E."/>
            <person name="Dougherty K."/>
            <person name="Nishimura M."/>
        </authorList>
    </citation>
    <scope>NUCLEOTIDE SEQUENCE [LARGE SCALE GENOMIC DNA]</scope>
    <source>
        <strain evidence="1 2">CC1557</strain>
    </source>
</reference>
<accession>W0MYB6</accession>
<dbReference type="EMBL" id="CP007014">
    <property type="protein sequence ID" value="AHG43579.1"/>
    <property type="molecule type" value="Genomic_DNA"/>
</dbReference>
<proteinExistence type="predicted"/>
<dbReference type="HOGENOM" id="CLU_2993369_0_0_6"/>